<reference evidence="2 3" key="1">
    <citation type="submission" date="2016-10" db="EMBL/GenBank/DDBJ databases">
        <authorList>
            <person name="de Groot N.N."/>
        </authorList>
    </citation>
    <scope>NUCLEOTIDE SEQUENCE [LARGE SCALE GENOMIC DNA]</scope>
    <source>
        <strain evidence="2 3">CGMCC 1.3401</strain>
    </source>
</reference>
<accession>A0A1G4U3Z0</accession>
<gene>
    <name evidence="2" type="ORF">SAMN02927900_06059</name>
</gene>
<sequence>MRILKAFLADVRGATAVEYGLLAALISAALVGGLTTFGDGLQNTFNTVSNNLDNH</sequence>
<dbReference type="Pfam" id="PF04964">
    <property type="entry name" value="Flp_Fap"/>
    <property type="match status" value="1"/>
</dbReference>
<protein>
    <submittedName>
        <fullName evidence="2">Pilus assembly protein Flp/PilA</fullName>
    </submittedName>
</protein>
<evidence type="ECO:0000256" key="1">
    <source>
        <dbReference type="SAM" id="Phobius"/>
    </source>
</evidence>
<dbReference type="InterPro" id="IPR007047">
    <property type="entry name" value="Flp_Fap"/>
</dbReference>
<dbReference type="Proteomes" id="UP000199542">
    <property type="component" value="Unassembled WGS sequence"/>
</dbReference>
<dbReference type="AlphaFoldDB" id="A0A1G4U3Z0"/>
<name>A0A1G4U3Z0_9HYPH</name>
<dbReference type="EMBL" id="FMTM01000017">
    <property type="protein sequence ID" value="SCW88267.1"/>
    <property type="molecule type" value="Genomic_DNA"/>
</dbReference>
<feature type="transmembrane region" description="Helical" evidence="1">
    <location>
        <begin position="21"/>
        <end position="38"/>
    </location>
</feature>
<evidence type="ECO:0000313" key="2">
    <source>
        <dbReference type="EMBL" id="SCW88267.1"/>
    </source>
</evidence>
<keyword evidence="1" id="KW-0472">Membrane</keyword>
<organism evidence="2 3">
    <name type="scientific">Rhizobium mongolense subsp. loessense</name>
    <dbReference type="NCBI Taxonomy" id="158890"/>
    <lineage>
        <taxon>Bacteria</taxon>
        <taxon>Pseudomonadati</taxon>
        <taxon>Pseudomonadota</taxon>
        <taxon>Alphaproteobacteria</taxon>
        <taxon>Hyphomicrobiales</taxon>
        <taxon>Rhizobiaceae</taxon>
        <taxon>Rhizobium/Agrobacterium group</taxon>
        <taxon>Rhizobium</taxon>
    </lineage>
</organism>
<dbReference type="RefSeq" id="WP_092588439.1">
    <property type="nucleotide sequence ID" value="NZ_FMTM01000017.1"/>
</dbReference>
<keyword evidence="1" id="KW-1133">Transmembrane helix</keyword>
<proteinExistence type="predicted"/>
<evidence type="ECO:0000313" key="3">
    <source>
        <dbReference type="Proteomes" id="UP000199542"/>
    </source>
</evidence>
<keyword evidence="1" id="KW-0812">Transmembrane</keyword>